<evidence type="ECO:0000313" key="1">
    <source>
        <dbReference type="EMBL" id="GIO67074.1"/>
    </source>
</evidence>
<dbReference type="NCBIfam" id="TIGR01662">
    <property type="entry name" value="HAD-SF-IIIA"/>
    <property type="match status" value="1"/>
</dbReference>
<dbReference type="SFLD" id="SFLDG01129">
    <property type="entry name" value="C1.5:_HAD__Beta-PGM__Phosphata"/>
    <property type="match status" value="1"/>
</dbReference>
<dbReference type="NCBIfam" id="TIGR01509">
    <property type="entry name" value="HAD-SF-IA-v3"/>
    <property type="match status" value="1"/>
</dbReference>
<dbReference type="InterPro" id="IPR006549">
    <property type="entry name" value="HAD-SF_hydro_IIIA"/>
</dbReference>
<dbReference type="PANTHER" id="PTHR47478:SF1">
    <property type="entry name" value="PYRIMIDINE 5'-NUCLEOTIDASE YJJG"/>
    <property type="match status" value="1"/>
</dbReference>
<organism evidence="1 2">
    <name type="scientific">Paenibacillus cookii</name>
    <dbReference type="NCBI Taxonomy" id="157839"/>
    <lineage>
        <taxon>Bacteria</taxon>
        <taxon>Bacillati</taxon>
        <taxon>Bacillota</taxon>
        <taxon>Bacilli</taxon>
        <taxon>Bacillales</taxon>
        <taxon>Paenibacillaceae</taxon>
        <taxon>Paenibacillus</taxon>
    </lineage>
</organism>
<dbReference type="NCBIfam" id="TIGR01549">
    <property type="entry name" value="HAD-SF-IA-v1"/>
    <property type="match status" value="1"/>
</dbReference>
<dbReference type="PANTHER" id="PTHR47478">
    <property type="match status" value="1"/>
</dbReference>
<dbReference type="SUPFAM" id="SSF56784">
    <property type="entry name" value="HAD-like"/>
    <property type="match status" value="1"/>
</dbReference>
<dbReference type="NCBIfam" id="TIGR02254">
    <property type="entry name" value="YjjG_YfnB"/>
    <property type="match status" value="1"/>
</dbReference>
<reference evidence="1 2" key="1">
    <citation type="submission" date="2021-03" db="EMBL/GenBank/DDBJ databases">
        <title>Antimicrobial resistance genes in bacteria isolated from Japanese honey, and their potential for conferring macrolide and lincosamide resistance in the American foulbrood pathogen Paenibacillus larvae.</title>
        <authorList>
            <person name="Okamoto M."/>
            <person name="Kumagai M."/>
            <person name="Kanamori H."/>
            <person name="Takamatsu D."/>
        </authorList>
    </citation>
    <scope>NUCLEOTIDE SEQUENCE [LARGE SCALE GENOMIC DNA]</scope>
    <source>
        <strain evidence="1 2">J21TS3</strain>
    </source>
</reference>
<dbReference type="SFLD" id="SFLDG01135">
    <property type="entry name" value="C1.5.6:_HAD__Beta-PGM__Phospha"/>
    <property type="match status" value="1"/>
</dbReference>
<dbReference type="InterPro" id="IPR041492">
    <property type="entry name" value="HAD_2"/>
</dbReference>
<keyword evidence="2" id="KW-1185">Reference proteome</keyword>
<protein>
    <submittedName>
        <fullName evidence="1">Haloacid dehalogenase</fullName>
    </submittedName>
</protein>
<dbReference type="SFLD" id="SFLDS00003">
    <property type="entry name" value="Haloacid_Dehalogenase"/>
    <property type="match status" value="1"/>
</dbReference>
<dbReference type="InterPro" id="IPR036412">
    <property type="entry name" value="HAD-like_sf"/>
</dbReference>
<proteinExistence type="predicted"/>
<dbReference type="CDD" id="cd04305">
    <property type="entry name" value="HAD_Neu5Ac-Pase_like"/>
    <property type="match status" value="1"/>
</dbReference>
<dbReference type="Proteomes" id="UP000680638">
    <property type="component" value="Unassembled WGS sequence"/>
</dbReference>
<dbReference type="RefSeq" id="WP_036708389.1">
    <property type="nucleotide sequence ID" value="NZ_BORW01000007.1"/>
</dbReference>
<dbReference type="Gene3D" id="3.40.50.1000">
    <property type="entry name" value="HAD superfamily/HAD-like"/>
    <property type="match status" value="1"/>
</dbReference>
<dbReference type="Pfam" id="PF13419">
    <property type="entry name" value="HAD_2"/>
    <property type="match status" value="1"/>
</dbReference>
<gene>
    <name evidence="1" type="ORF">J21TS3_18950</name>
</gene>
<comment type="caution">
    <text evidence="1">The sequence shown here is derived from an EMBL/GenBank/DDBJ whole genome shotgun (WGS) entry which is preliminary data.</text>
</comment>
<sequence>MSYEWILFDLDETLFDFKMSEARALAYVISSLNLDPEDAGIIDCYNRINKGLWKELEQGFINSTDLKVERFRRFCQEQKLEEDAQIVSDRYIQSLSEHSYVFEGALELLQYLKDNGYRIAAVTNGIKQVQFGRLNRSALKDFFEAVIVSEDTGFQKPQPGIFEHAFTQIGSNEKEKMLMVGDSLTSDIQGGNNIGIDTCWYNPDRLPNPTGIVPTYEIHKLDELKSVLQRGKAKART</sequence>
<dbReference type="InterPro" id="IPR052550">
    <property type="entry name" value="Pyrimidine_5'-ntase_YjjG"/>
</dbReference>
<accession>A0ABQ4LUZ4</accession>
<dbReference type="InterPro" id="IPR023198">
    <property type="entry name" value="PGP-like_dom2"/>
</dbReference>
<evidence type="ECO:0000313" key="2">
    <source>
        <dbReference type="Proteomes" id="UP000680638"/>
    </source>
</evidence>
<dbReference type="NCBIfam" id="NF006976">
    <property type="entry name" value="PRK09449.1"/>
    <property type="match status" value="1"/>
</dbReference>
<dbReference type="InterPro" id="IPR011951">
    <property type="entry name" value="HAD-SF_hydro_IA_YjjG/PynA"/>
</dbReference>
<dbReference type="PRINTS" id="PR00413">
    <property type="entry name" value="HADHALOGNASE"/>
</dbReference>
<dbReference type="Gene3D" id="1.10.150.240">
    <property type="entry name" value="Putative phosphatase, domain 2"/>
    <property type="match status" value="1"/>
</dbReference>
<dbReference type="EMBL" id="BORW01000007">
    <property type="protein sequence ID" value="GIO67074.1"/>
    <property type="molecule type" value="Genomic_DNA"/>
</dbReference>
<dbReference type="InterPro" id="IPR023214">
    <property type="entry name" value="HAD_sf"/>
</dbReference>
<name>A0ABQ4LUZ4_9BACL</name>
<dbReference type="InterPro" id="IPR006439">
    <property type="entry name" value="HAD-SF_hydro_IA"/>
</dbReference>